<gene>
    <name evidence="9" type="ORF">SAMN05421742_11727</name>
</gene>
<dbReference type="PANTHER" id="PTHR30047">
    <property type="entry name" value="HIGH-AFFINITY CHOLINE TRANSPORT PROTEIN-RELATED"/>
    <property type="match status" value="1"/>
</dbReference>
<feature type="transmembrane region" description="Helical" evidence="8">
    <location>
        <begin position="343"/>
        <end position="361"/>
    </location>
</feature>
<proteinExistence type="inferred from homology"/>
<dbReference type="GO" id="GO:0022857">
    <property type="term" value="F:transmembrane transporter activity"/>
    <property type="evidence" value="ECO:0007669"/>
    <property type="project" value="InterPro"/>
</dbReference>
<feature type="transmembrane region" description="Helical" evidence="8">
    <location>
        <begin position="314"/>
        <end position="331"/>
    </location>
</feature>
<dbReference type="STRING" id="83401.SAMN05421742_11727"/>
<feature type="transmembrane region" description="Helical" evidence="8">
    <location>
        <begin position="259"/>
        <end position="279"/>
    </location>
</feature>
<dbReference type="AlphaFoldDB" id="A0A1G8FYQ6"/>
<evidence type="ECO:0000313" key="9">
    <source>
        <dbReference type="EMBL" id="SDH87294.1"/>
    </source>
</evidence>
<keyword evidence="5 8" id="KW-0812">Transmembrane</keyword>
<feature type="transmembrane region" description="Helical" evidence="8">
    <location>
        <begin position="49"/>
        <end position="69"/>
    </location>
</feature>
<evidence type="ECO:0000256" key="8">
    <source>
        <dbReference type="SAM" id="Phobius"/>
    </source>
</evidence>
<dbReference type="EMBL" id="FNCV01000017">
    <property type="protein sequence ID" value="SDH87294.1"/>
    <property type="molecule type" value="Genomic_DNA"/>
</dbReference>
<dbReference type="InterPro" id="IPR018093">
    <property type="entry name" value="BCCT_CS"/>
</dbReference>
<organism evidence="9 10">
    <name type="scientific">Roseospirillum parvum</name>
    <dbReference type="NCBI Taxonomy" id="83401"/>
    <lineage>
        <taxon>Bacteria</taxon>
        <taxon>Pseudomonadati</taxon>
        <taxon>Pseudomonadota</taxon>
        <taxon>Alphaproteobacteria</taxon>
        <taxon>Rhodospirillales</taxon>
        <taxon>Rhodospirillaceae</taxon>
        <taxon>Roseospirillum</taxon>
    </lineage>
</organism>
<dbReference type="GO" id="GO:0005886">
    <property type="term" value="C:plasma membrane"/>
    <property type="evidence" value="ECO:0007669"/>
    <property type="project" value="UniProtKB-SubCell"/>
</dbReference>
<dbReference type="PANTHER" id="PTHR30047:SF7">
    <property type="entry name" value="HIGH-AFFINITY CHOLINE TRANSPORT PROTEIN"/>
    <property type="match status" value="1"/>
</dbReference>
<dbReference type="OrthoDB" id="9775735at2"/>
<feature type="transmembrane region" description="Helical" evidence="8">
    <location>
        <begin position="229"/>
        <end position="247"/>
    </location>
</feature>
<dbReference type="InterPro" id="IPR000060">
    <property type="entry name" value="BCCT_transptr"/>
</dbReference>
<feature type="transmembrane region" description="Helical" evidence="8">
    <location>
        <begin position="470"/>
        <end position="488"/>
    </location>
</feature>
<protein>
    <submittedName>
        <fullName evidence="9">Choline/glycine/proline betaine transport protein</fullName>
    </submittedName>
</protein>
<comment type="similarity">
    <text evidence="2">Belongs to the BCCT transporter (TC 2.A.15) family.</text>
</comment>
<evidence type="ECO:0000256" key="5">
    <source>
        <dbReference type="ARBA" id="ARBA00022692"/>
    </source>
</evidence>
<feature type="transmembrane region" description="Helical" evidence="8">
    <location>
        <begin position="397"/>
        <end position="416"/>
    </location>
</feature>
<evidence type="ECO:0000256" key="6">
    <source>
        <dbReference type="ARBA" id="ARBA00022989"/>
    </source>
</evidence>
<name>A0A1G8FYQ6_9PROT</name>
<dbReference type="NCBIfam" id="NF007399">
    <property type="entry name" value="PRK09928.1"/>
    <property type="match status" value="1"/>
</dbReference>
<feature type="transmembrane region" description="Helical" evidence="8">
    <location>
        <begin position="12"/>
        <end position="29"/>
    </location>
</feature>
<keyword evidence="10" id="KW-1185">Reference proteome</keyword>
<accession>A0A1G8FYQ6</accession>
<evidence type="ECO:0000256" key="3">
    <source>
        <dbReference type="ARBA" id="ARBA00022448"/>
    </source>
</evidence>
<sequence>MRLPETINPPVFIGSAALTLAFVVFGVSFPEAANSTFAAVQTWIVETFGWFYMLAVAVFVVFALGLALSPHGQVRLGPDDSRPDYSYASWFAMLFSAGMGIGLMFFGVAEPMMHFTNPPVGVGGDVAAAREAMKITFFHWGIHAWAIYAVIGLALAYYAFRHDLPLTIRSALHPLLGERIHGPLGHAADIFAVLGTMFGVATSLGLGVLQVNAGLAYLFDVPETPGVQLLLIAVITLMATASVVAGLDAGIKRLSNLNLILALILLVFVLLAGPTLFLLKVTVQNTGAYLSEVVSKTFTLYAYEPNEWIGGWTLFYWAWWIAWSPFVGMFIARVSRGRTIREFVVGVLLVPVGFTFLWLSVFGNGGISLDQGVAGGAIARAVSENVPLALFTFLEQFPWAGVSSLVATVLVVTFFVTSSDSGSLVIDIITSGGRGDTPVWQRTMWALAEGLVAAALLLAGGLGALQTASITAALPFAFVMLAVCYALLKSLRIEAARREAGALMSHVQIQGAEVDWRRWLANIVHQPRRGRIEAFLHNTVLGAMQEVAEEVGKLGHLEANARIDGREAALTIHHGSERDFLYAVKPRSFEAADDYAFAQGQGRGDGEAADDQYYRAEVFLSEGSQNYDVFGYTREQIIGDILSQYQKHVQFLHLTR</sequence>
<keyword evidence="3" id="KW-0813">Transport</keyword>
<feature type="transmembrane region" description="Helical" evidence="8">
    <location>
        <begin position="444"/>
        <end position="464"/>
    </location>
</feature>
<dbReference type="RefSeq" id="WP_092621904.1">
    <property type="nucleotide sequence ID" value="NZ_FNCV01000017.1"/>
</dbReference>
<dbReference type="Pfam" id="PF02028">
    <property type="entry name" value="BCCT"/>
    <property type="match status" value="1"/>
</dbReference>
<comment type="subcellular location">
    <subcellularLocation>
        <location evidence="1">Cell membrane</location>
        <topology evidence="1">Multi-pass membrane protein</topology>
    </subcellularLocation>
</comment>
<dbReference type="PROSITE" id="PS01303">
    <property type="entry name" value="BCCT"/>
    <property type="match status" value="1"/>
</dbReference>
<keyword evidence="7 8" id="KW-0472">Membrane</keyword>
<evidence type="ECO:0000256" key="1">
    <source>
        <dbReference type="ARBA" id="ARBA00004651"/>
    </source>
</evidence>
<feature type="transmembrane region" description="Helical" evidence="8">
    <location>
        <begin position="140"/>
        <end position="160"/>
    </location>
</feature>
<evidence type="ECO:0000256" key="4">
    <source>
        <dbReference type="ARBA" id="ARBA00022475"/>
    </source>
</evidence>
<evidence type="ECO:0000256" key="2">
    <source>
        <dbReference type="ARBA" id="ARBA00005658"/>
    </source>
</evidence>
<feature type="transmembrane region" description="Helical" evidence="8">
    <location>
        <begin position="190"/>
        <end position="209"/>
    </location>
</feature>
<keyword evidence="6 8" id="KW-1133">Transmembrane helix</keyword>
<reference evidence="10" key="1">
    <citation type="submission" date="2016-10" db="EMBL/GenBank/DDBJ databases">
        <authorList>
            <person name="Varghese N."/>
            <person name="Submissions S."/>
        </authorList>
    </citation>
    <scope>NUCLEOTIDE SEQUENCE [LARGE SCALE GENOMIC DNA]</scope>
    <source>
        <strain evidence="10">930I</strain>
    </source>
</reference>
<evidence type="ECO:0000256" key="7">
    <source>
        <dbReference type="ARBA" id="ARBA00023136"/>
    </source>
</evidence>
<feature type="transmembrane region" description="Helical" evidence="8">
    <location>
        <begin position="90"/>
        <end position="109"/>
    </location>
</feature>
<dbReference type="NCBIfam" id="TIGR00842">
    <property type="entry name" value="bcct"/>
    <property type="match status" value="1"/>
</dbReference>
<evidence type="ECO:0000313" key="10">
    <source>
        <dbReference type="Proteomes" id="UP000217076"/>
    </source>
</evidence>
<keyword evidence="4" id="KW-1003">Cell membrane</keyword>
<dbReference type="Proteomes" id="UP000217076">
    <property type="component" value="Unassembled WGS sequence"/>
</dbReference>